<comment type="function">
    <text evidence="7">Seems to function as a Vpr-like protein, since it mediates host cell cycle arrest in G2 phase. Cell cycle arrest creates a favorable environment for maximizing viral expression and production.</text>
</comment>
<keyword evidence="5" id="KW-0946">Virion</keyword>
<proteinExistence type="predicted"/>
<evidence type="ECO:0000256" key="4">
    <source>
        <dbReference type="ARBA" id="ARBA00022562"/>
    </source>
</evidence>
<protein>
    <recommendedName>
        <fullName evidence="3">Probable Vpr-like protein</fullName>
    </recommendedName>
    <alternativeName>
        <fullName evidence="8">Protein S</fullName>
    </alternativeName>
    <alternativeName>
        <fullName evidence="9">Protein Tat</fullName>
    </alternativeName>
</protein>
<keyword evidence="6" id="KW-0131">Cell cycle</keyword>
<reference evidence="10" key="1">
    <citation type="submission" date="2017-11" db="EMBL/GenBank/DDBJ databases">
        <title>Small Ruminant Lentivirus in Piedmont: a whole genome approach.</title>
        <authorList>
            <person name="Colitti B."/>
            <person name="Rosati S."/>
            <person name="Bertolotti L."/>
        </authorList>
    </citation>
    <scope>NUCLEOTIDE SEQUENCE</scope>
    <source>
        <strain evidence="10">SRLV009</strain>
    </source>
</reference>
<dbReference type="Pfam" id="PF02998">
    <property type="entry name" value="Lentiviral_Tat"/>
    <property type="match status" value="1"/>
</dbReference>
<accession>A0A455LMZ6</accession>
<keyword evidence="4" id="KW-1048">Host nucleus</keyword>
<evidence type="ECO:0000256" key="8">
    <source>
        <dbReference type="ARBA" id="ARBA00030533"/>
    </source>
</evidence>
<name>A0A455LMZ6_CAEV</name>
<evidence type="ECO:0000256" key="7">
    <source>
        <dbReference type="ARBA" id="ARBA00025242"/>
    </source>
</evidence>
<evidence type="ECO:0000313" key="10">
    <source>
        <dbReference type="EMBL" id="AYG99210.1"/>
    </source>
</evidence>
<evidence type="ECO:0000256" key="3">
    <source>
        <dbReference type="ARBA" id="ARBA00015077"/>
    </source>
</evidence>
<dbReference type="GO" id="GO:0044423">
    <property type="term" value="C:virion component"/>
    <property type="evidence" value="ECO:0007669"/>
    <property type="project" value="UniProtKB-KW"/>
</dbReference>
<dbReference type="InterPro" id="IPR004247">
    <property type="entry name" value="Lentiviral_Vpr-like"/>
</dbReference>
<comment type="subcellular location">
    <subcellularLocation>
        <location evidence="1">Host nucleus</location>
    </subcellularLocation>
    <subcellularLocation>
        <location evidence="2">Virion</location>
    </subcellularLocation>
</comment>
<evidence type="ECO:0000256" key="2">
    <source>
        <dbReference type="ARBA" id="ARBA00004328"/>
    </source>
</evidence>
<sequence>MEEAPRRRIGGSRETEGIFQYYEDWECWDYVSQRVPDELLQRWLAMLTNNQLRRKVIKEAQKWAWKNARATIKRECGCRVCNPGWGSQVREVDL</sequence>
<evidence type="ECO:0000256" key="1">
    <source>
        <dbReference type="ARBA" id="ARBA00004147"/>
    </source>
</evidence>
<evidence type="ECO:0000256" key="5">
    <source>
        <dbReference type="ARBA" id="ARBA00022844"/>
    </source>
</evidence>
<gene>
    <name evidence="10" type="primary">tat</name>
</gene>
<evidence type="ECO:0000256" key="6">
    <source>
        <dbReference type="ARBA" id="ARBA00023306"/>
    </source>
</evidence>
<dbReference type="EMBL" id="MG554409">
    <property type="protein sequence ID" value="AYG99210.1"/>
    <property type="molecule type" value="Genomic_DNA"/>
</dbReference>
<dbReference type="GO" id="GO:0042025">
    <property type="term" value="C:host cell nucleus"/>
    <property type="evidence" value="ECO:0007669"/>
    <property type="project" value="UniProtKB-SubCell"/>
</dbReference>
<evidence type="ECO:0000256" key="9">
    <source>
        <dbReference type="ARBA" id="ARBA00032894"/>
    </source>
</evidence>
<organism evidence="10">
    <name type="scientific">Small ruminant lentivirus</name>
    <dbReference type="NCBI Taxonomy" id="254355"/>
    <lineage>
        <taxon>Viruses</taxon>
        <taxon>Riboviria</taxon>
        <taxon>Pararnavirae</taxon>
        <taxon>Artverviricota</taxon>
        <taxon>Revtraviricetes</taxon>
        <taxon>Ortervirales</taxon>
        <taxon>Retroviridae</taxon>
        <taxon>Orthoretrovirinae</taxon>
        <taxon>Lentivirus</taxon>
        <taxon>Lentivirus capartenc</taxon>
        <taxon>Caprine arthritis encephalitis virus</taxon>
    </lineage>
</organism>